<organism evidence="2 3">
    <name type="scientific">Pseudoalteromonas rhizosphaerae</name>
    <dbReference type="NCBI Taxonomy" id="2518973"/>
    <lineage>
        <taxon>Bacteria</taxon>
        <taxon>Pseudomonadati</taxon>
        <taxon>Pseudomonadota</taxon>
        <taxon>Gammaproteobacteria</taxon>
        <taxon>Alteromonadales</taxon>
        <taxon>Pseudoalteromonadaceae</taxon>
        <taxon>Pseudoalteromonas</taxon>
    </lineage>
</organism>
<sequence length="195" mass="21135">MLKIKNIALATALASISSLTQAAVFDGASHCSEDAVYKSQAVNNLAASIGDLAALKEVTLEKTGTTENGYFTFDPQFSRSERYFNCSIPLNDTIGNFELKVHGITEGLNSSNGGCLISRVRKVSDGGQEKWFKYATGKGFDWIDIADTANSSKQFVSYVTALDNNFESDAVLSLKCRTTWQHGSVAIGQIEINNQ</sequence>
<protein>
    <submittedName>
        <fullName evidence="2">Uncharacterized protein</fullName>
    </submittedName>
</protein>
<evidence type="ECO:0000313" key="2">
    <source>
        <dbReference type="EMBL" id="MFK3866080.1"/>
    </source>
</evidence>
<proteinExistence type="predicted"/>
<reference evidence="2 3" key="1">
    <citation type="submission" date="2024-11" db="EMBL/GenBank/DDBJ databases">
        <title>The Natural Products Discovery Center: Release of the First 8490 Sequenced Strains for Exploring Actinobacteria Biosynthetic Diversity.</title>
        <authorList>
            <person name="Kalkreuter E."/>
            <person name="Kautsar S.A."/>
            <person name="Yang D."/>
            <person name="Bader C.D."/>
            <person name="Teijaro C.N."/>
            <person name="Fluegel L."/>
            <person name="Davis C.M."/>
            <person name="Simpson J.R."/>
            <person name="Lauterbach L."/>
            <person name="Steele A.D."/>
            <person name="Gui C."/>
            <person name="Meng S."/>
            <person name="Li G."/>
            <person name="Viehrig K."/>
            <person name="Ye F."/>
            <person name="Su P."/>
            <person name="Kiefer A.F."/>
            <person name="Nichols A."/>
            <person name="Cepeda A.J."/>
            <person name="Yan W."/>
            <person name="Fan B."/>
            <person name="Jiang Y."/>
            <person name="Adhikari A."/>
            <person name="Zheng C.-J."/>
            <person name="Schuster L."/>
            <person name="Cowan T.M."/>
            <person name="Smanski M.J."/>
            <person name="Chevrette M.G."/>
            <person name="De Carvalho L.P.S."/>
            <person name="Shen B."/>
        </authorList>
    </citation>
    <scope>NUCLEOTIDE SEQUENCE [LARGE SCALE GENOMIC DNA]</scope>
    <source>
        <strain evidence="2 3">NPDC078403</strain>
    </source>
</reference>
<keyword evidence="3" id="KW-1185">Reference proteome</keyword>
<comment type="caution">
    <text evidence="2">The sequence shown here is derived from an EMBL/GenBank/DDBJ whole genome shotgun (WGS) entry which is preliminary data.</text>
</comment>
<accession>A0ABW8L4J2</accession>
<dbReference type="Proteomes" id="UP001620262">
    <property type="component" value="Unassembled WGS sequence"/>
</dbReference>
<keyword evidence="1" id="KW-0732">Signal</keyword>
<feature type="signal peptide" evidence="1">
    <location>
        <begin position="1"/>
        <end position="22"/>
    </location>
</feature>
<dbReference type="RefSeq" id="WP_404676280.1">
    <property type="nucleotide sequence ID" value="NZ_JBJDOT010000036.1"/>
</dbReference>
<evidence type="ECO:0000313" key="3">
    <source>
        <dbReference type="Proteomes" id="UP001620262"/>
    </source>
</evidence>
<dbReference type="EMBL" id="JBJDOT010000036">
    <property type="protein sequence ID" value="MFK3866080.1"/>
    <property type="molecule type" value="Genomic_DNA"/>
</dbReference>
<gene>
    <name evidence="2" type="ORF">ACI2JU_19715</name>
</gene>
<feature type="chain" id="PRO_5046127697" evidence="1">
    <location>
        <begin position="23"/>
        <end position="195"/>
    </location>
</feature>
<name>A0ABW8L4J2_9GAMM</name>
<evidence type="ECO:0000256" key="1">
    <source>
        <dbReference type="SAM" id="SignalP"/>
    </source>
</evidence>